<reference evidence="1 2" key="1">
    <citation type="submission" date="2015-03" db="EMBL/GenBank/DDBJ databases">
        <title>RNA-seq based gene annotation and comparative genomics of four Zymoseptoria species reveal species-specific pathogenicity related genes and transposable element activity.</title>
        <authorList>
            <person name="Grandaubert J."/>
            <person name="Bhattacharyya A."/>
            <person name="Stukenbrock E.H."/>
        </authorList>
    </citation>
    <scope>NUCLEOTIDE SEQUENCE [LARGE SCALE GENOMIC DNA]</scope>
    <source>
        <strain evidence="1 2">Zb18110</strain>
    </source>
</reference>
<organism evidence="1 2">
    <name type="scientific">Zymoseptoria brevis</name>
    <dbReference type="NCBI Taxonomy" id="1047168"/>
    <lineage>
        <taxon>Eukaryota</taxon>
        <taxon>Fungi</taxon>
        <taxon>Dikarya</taxon>
        <taxon>Ascomycota</taxon>
        <taxon>Pezizomycotina</taxon>
        <taxon>Dothideomycetes</taxon>
        <taxon>Dothideomycetidae</taxon>
        <taxon>Mycosphaerellales</taxon>
        <taxon>Mycosphaerellaceae</taxon>
        <taxon>Zymoseptoria</taxon>
    </lineage>
</organism>
<accession>A0A0F4GVR9</accession>
<keyword evidence="2" id="KW-1185">Reference proteome</keyword>
<name>A0A0F4GVR9_9PEZI</name>
<evidence type="ECO:0000313" key="1">
    <source>
        <dbReference type="EMBL" id="KJY01344.1"/>
    </source>
</evidence>
<comment type="caution">
    <text evidence="1">The sequence shown here is derived from an EMBL/GenBank/DDBJ whole genome shotgun (WGS) entry which is preliminary data.</text>
</comment>
<proteinExistence type="predicted"/>
<dbReference type="EMBL" id="LAFY01000287">
    <property type="protein sequence ID" value="KJY01344.1"/>
    <property type="molecule type" value="Genomic_DNA"/>
</dbReference>
<gene>
    <name evidence="1" type="ORF">TI39_contig295g00009</name>
</gene>
<protein>
    <submittedName>
        <fullName evidence="1">Uncharacterized protein</fullName>
    </submittedName>
</protein>
<sequence length="498" mass="56493">MFARHARTRMRSSGVVQGLKSLASKLHPQLPLTARESNSLLNTLTSSFRKHLDEAHPTAAEETKSVAKGVKEEARAPTRIHHVQSAAASADDHLIKLLTNPLLSRRGRGNVLDYDTAKAELAKSSSEDPIELLERYQEKGAASVRIAELCLNTAWKHLLSLPETQRTQYIKSIEPGRRALRWLLMSKAYESEDFWKSPKIWTHESQTSGFTERATKFLLLEGQEETAWQWLSLDLPGLEANHELLRTKQLTAEQADSRLARYAWRGQIIEAIASHRLVGRGYDLWYQQSSTSPEANGLNGAIDVFIRACELRLSVDTEHHLHWTPVRGTFYKLVGATRHRSKLRRDIDVAKFERLCELSICTASPGHPMSKFWQSFLAADFQLWHPKGRRPLPVYHCLRDNGFRSHLVQEMANPGVSAILFRAMVRTIYELNRQGYTDKATDLYSAAKDAFPGFADFSSDWTARLERGERKDRADAKMQHGIKTFSFGRLDAPVPSLT</sequence>
<evidence type="ECO:0000313" key="2">
    <source>
        <dbReference type="Proteomes" id="UP000033647"/>
    </source>
</evidence>
<dbReference type="AlphaFoldDB" id="A0A0F4GVR9"/>
<dbReference type="OrthoDB" id="5424391at2759"/>
<dbReference type="Proteomes" id="UP000033647">
    <property type="component" value="Unassembled WGS sequence"/>
</dbReference>